<dbReference type="Pfam" id="PF11209">
    <property type="entry name" value="LmeA"/>
    <property type="match status" value="1"/>
</dbReference>
<keyword evidence="4" id="KW-1185">Reference proteome</keyword>
<dbReference type="AlphaFoldDB" id="A0A366DA91"/>
<keyword evidence="2" id="KW-0812">Transmembrane</keyword>
<accession>A0A366DA91</accession>
<gene>
    <name evidence="3" type="ORF">DFR74_112137</name>
</gene>
<evidence type="ECO:0000313" key="4">
    <source>
        <dbReference type="Proteomes" id="UP000252586"/>
    </source>
</evidence>
<feature type="region of interest" description="Disordered" evidence="1">
    <location>
        <begin position="160"/>
        <end position="181"/>
    </location>
</feature>
<reference evidence="3 4" key="1">
    <citation type="submission" date="2018-06" db="EMBL/GenBank/DDBJ databases">
        <title>Genomic Encyclopedia of Type Strains, Phase IV (KMG-IV): sequencing the most valuable type-strain genomes for metagenomic binning, comparative biology and taxonomic classification.</title>
        <authorList>
            <person name="Goeker M."/>
        </authorList>
    </citation>
    <scope>NUCLEOTIDE SEQUENCE [LARGE SCALE GENOMIC DNA]</scope>
    <source>
        <strain evidence="3 4">DSM 44599</strain>
    </source>
</reference>
<evidence type="ECO:0000313" key="3">
    <source>
        <dbReference type="EMBL" id="RBO86960.1"/>
    </source>
</evidence>
<name>A0A366DA91_9NOCA</name>
<protein>
    <submittedName>
        <fullName evidence="3">DUF2993 family protein</fullName>
    </submittedName>
</protein>
<dbReference type="EMBL" id="QNRE01000012">
    <property type="protein sequence ID" value="RBO86960.1"/>
    <property type="molecule type" value="Genomic_DNA"/>
</dbReference>
<keyword evidence="2" id="KW-0472">Membrane</keyword>
<evidence type="ECO:0000256" key="2">
    <source>
        <dbReference type="SAM" id="Phobius"/>
    </source>
</evidence>
<dbReference type="STRING" id="1210090.GCA_001613185_01277"/>
<feature type="transmembrane region" description="Helical" evidence="2">
    <location>
        <begin position="32"/>
        <end position="53"/>
    </location>
</feature>
<sequence length="298" mass="31466">MSTPYGYPGVRVATPWLPRPRHRITVQSMRKLIIGLLVLAGVAVIADFGVAAYSEYRVSRALRDGADLGADPAVTIQGFPFVTQAVDGRYQSVLIRADVVRPDIPGEISIDATLTGVRIGLRDLVDGNLRRVPVERVEGAMRIQPTELGKLFNIPDLQVHSRPADKSDGTGGSGGSGVTTEGALVLTGTLPGTGARQGTAGGPVGDKVAVQADLLLDGDKVQIVATGFHRSSDTDLTTTAVVPEADRPAVLARFSRTIDTKDLPFGVLPTRVYALGGQIVVEGKGDNVTIDLDQLQRT</sequence>
<comment type="caution">
    <text evidence="3">The sequence shown here is derived from an EMBL/GenBank/DDBJ whole genome shotgun (WGS) entry which is preliminary data.</text>
</comment>
<keyword evidence="2" id="KW-1133">Transmembrane helix</keyword>
<proteinExistence type="predicted"/>
<organism evidence="3 4">
    <name type="scientific">Nocardia puris</name>
    <dbReference type="NCBI Taxonomy" id="208602"/>
    <lineage>
        <taxon>Bacteria</taxon>
        <taxon>Bacillati</taxon>
        <taxon>Actinomycetota</taxon>
        <taxon>Actinomycetes</taxon>
        <taxon>Mycobacteriales</taxon>
        <taxon>Nocardiaceae</taxon>
        <taxon>Nocardia</taxon>
    </lineage>
</organism>
<evidence type="ECO:0000256" key="1">
    <source>
        <dbReference type="SAM" id="MobiDB-lite"/>
    </source>
</evidence>
<dbReference type="Proteomes" id="UP000252586">
    <property type="component" value="Unassembled WGS sequence"/>
</dbReference>
<dbReference type="InterPro" id="IPR021373">
    <property type="entry name" value="DUF2993"/>
</dbReference>